<evidence type="ECO:0000313" key="1">
    <source>
        <dbReference type="EMBL" id="TCQ07012.1"/>
    </source>
</evidence>
<keyword evidence="2" id="KW-1185">Reference proteome</keyword>
<gene>
    <name evidence="1" type="ORF">EDD79_10028</name>
</gene>
<protein>
    <submittedName>
        <fullName evidence="1">Uncharacterized protein</fullName>
    </submittedName>
</protein>
<dbReference type="Proteomes" id="UP000295504">
    <property type="component" value="Unassembled WGS sequence"/>
</dbReference>
<proteinExistence type="predicted"/>
<sequence length="76" mass="8447">MATAYALYDLCGRSLSQSAINTVMKARAEGKITLVSVAEQDPNREQYICTENGLLFEAVTAPRYLVNLLLDHKKEV</sequence>
<dbReference type="RefSeq" id="WP_132847364.1">
    <property type="nucleotide sequence ID" value="NZ_CP058648.1"/>
</dbReference>
<comment type="caution">
    <text evidence="1">The sequence shown here is derived from an EMBL/GenBank/DDBJ whole genome shotgun (WGS) entry which is preliminary data.</text>
</comment>
<organism evidence="1 2">
    <name type="scientific">Serpentinicella alkaliphila</name>
    <dbReference type="NCBI Taxonomy" id="1734049"/>
    <lineage>
        <taxon>Bacteria</taxon>
        <taxon>Bacillati</taxon>
        <taxon>Bacillota</taxon>
        <taxon>Clostridia</taxon>
        <taxon>Peptostreptococcales</taxon>
        <taxon>Natronincolaceae</taxon>
        <taxon>Serpentinicella</taxon>
    </lineage>
</organism>
<reference evidence="1 2" key="1">
    <citation type="submission" date="2019-03" db="EMBL/GenBank/DDBJ databases">
        <title>Genomic Encyclopedia of Type Strains, Phase IV (KMG-IV): sequencing the most valuable type-strain genomes for metagenomic binning, comparative biology and taxonomic classification.</title>
        <authorList>
            <person name="Goeker M."/>
        </authorList>
    </citation>
    <scope>NUCLEOTIDE SEQUENCE [LARGE SCALE GENOMIC DNA]</scope>
    <source>
        <strain evidence="1 2">DSM 100013</strain>
    </source>
</reference>
<name>A0A4R2TVN8_9FIRM</name>
<dbReference type="EMBL" id="SLYC01000002">
    <property type="protein sequence ID" value="TCQ07012.1"/>
    <property type="molecule type" value="Genomic_DNA"/>
</dbReference>
<dbReference type="AlphaFoldDB" id="A0A4R2TVN8"/>
<evidence type="ECO:0000313" key="2">
    <source>
        <dbReference type="Proteomes" id="UP000295504"/>
    </source>
</evidence>
<accession>A0A4R2TVN8</accession>